<feature type="region of interest" description="Disordered" evidence="1">
    <location>
        <begin position="1"/>
        <end position="287"/>
    </location>
</feature>
<feature type="region of interest" description="Disordered" evidence="1">
    <location>
        <begin position="472"/>
        <end position="503"/>
    </location>
</feature>
<comment type="caution">
    <text evidence="3">The sequence shown here is derived from an EMBL/GenBank/DDBJ whole genome shotgun (WGS) entry which is preliminary data.</text>
</comment>
<protein>
    <submittedName>
        <fullName evidence="3">Uncharacterized protein</fullName>
    </submittedName>
</protein>
<keyword evidence="2" id="KW-1133">Transmembrane helix</keyword>
<dbReference type="EMBL" id="NBNE01004202">
    <property type="protein sequence ID" value="OWZ05905.1"/>
    <property type="molecule type" value="Genomic_DNA"/>
</dbReference>
<evidence type="ECO:0000256" key="1">
    <source>
        <dbReference type="SAM" id="MobiDB-lite"/>
    </source>
</evidence>
<evidence type="ECO:0000256" key="2">
    <source>
        <dbReference type="SAM" id="Phobius"/>
    </source>
</evidence>
<keyword evidence="4" id="KW-1185">Reference proteome</keyword>
<dbReference type="OrthoDB" id="166160at2759"/>
<feature type="compositionally biased region" description="Low complexity" evidence="1">
    <location>
        <begin position="483"/>
        <end position="495"/>
    </location>
</feature>
<sequence length="553" mass="57094">MSTYGSASDTNSSSANGSDSSAGISATGSTSSTNPSTSNTNIDTNVSPDSSTNGSDANVGDISTSSSNSSTNSSSINTNVDTNNSTVDFNTTSGSASSSNPEKTPSVTPSATISDNGINTATGSAASNSEELPATTPSTTGPDDSTSITSGSVTSNSQEIPAATPSPTKPGSGSNTIASGSVDSNSNEISTATPSATNPDSSSSFPSVTMDSNSKESSTAVRKPTLPPLGSESEGTNEDNVITGVDTVEPSQTNPATSTGENIIRPSDGSAHQLDSNNGASGNSSWSGSRLTTVLTIMGAVAAVAVIAVFVAVRKEANKSELGTPSEDYTDDDSSVTPMTHHLDGKYQHSSYARRSTDLSGNTPLASIVVIGPDDDFHTPNAYTSTHQYRSYDVRSMRSASVNNDPVQEFHRENTTAAIPEQQRLDAEHDSIFDSSNTRVSFSSSSEPPSFEFEDNLTQSCLMVSAISINDSERGSDVSTAPRQRQVSSRQVSSVGDEDDAVSNLTRSFGSSLSSLESSQYDARDTEASEHIYESELCTNSSRVAMSFDVGSV</sequence>
<feature type="compositionally biased region" description="Low complexity" evidence="1">
    <location>
        <begin position="276"/>
        <end position="287"/>
    </location>
</feature>
<name>A0A225VKN9_9STRA</name>
<feature type="compositionally biased region" description="Polar residues" evidence="1">
    <location>
        <begin position="94"/>
        <end position="130"/>
    </location>
</feature>
<feature type="compositionally biased region" description="Low complexity" evidence="1">
    <location>
        <begin position="135"/>
        <end position="152"/>
    </location>
</feature>
<dbReference type="Proteomes" id="UP000198211">
    <property type="component" value="Unassembled WGS sequence"/>
</dbReference>
<accession>A0A225VKN9</accession>
<feature type="compositionally biased region" description="Polar residues" evidence="1">
    <location>
        <begin position="46"/>
        <end position="56"/>
    </location>
</feature>
<gene>
    <name evidence="3" type="ORF">PHMEG_00021918</name>
</gene>
<evidence type="ECO:0000313" key="4">
    <source>
        <dbReference type="Proteomes" id="UP000198211"/>
    </source>
</evidence>
<organism evidence="3 4">
    <name type="scientific">Phytophthora megakarya</name>
    <dbReference type="NCBI Taxonomy" id="4795"/>
    <lineage>
        <taxon>Eukaryota</taxon>
        <taxon>Sar</taxon>
        <taxon>Stramenopiles</taxon>
        <taxon>Oomycota</taxon>
        <taxon>Peronosporomycetes</taxon>
        <taxon>Peronosporales</taxon>
        <taxon>Peronosporaceae</taxon>
        <taxon>Phytophthora</taxon>
    </lineage>
</organism>
<keyword evidence="2" id="KW-0472">Membrane</keyword>
<feature type="transmembrane region" description="Helical" evidence="2">
    <location>
        <begin position="291"/>
        <end position="313"/>
    </location>
</feature>
<dbReference type="AlphaFoldDB" id="A0A225VKN9"/>
<proteinExistence type="predicted"/>
<reference evidence="4" key="1">
    <citation type="submission" date="2017-03" db="EMBL/GenBank/DDBJ databases">
        <title>Phytopthora megakarya and P. palmivora, two closely related causual agents of cacao black pod achieved similar genome size and gene model numbers by different mechanisms.</title>
        <authorList>
            <person name="Ali S."/>
            <person name="Shao J."/>
            <person name="Larry D.J."/>
            <person name="Kronmiller B."/>
            <person name="Shen D."/>
            <person name="Strem M.D."/>
            <person name="Melnick R.L."/>
            <person name="Guiltinan M.J."/>
            <person name="Tyler B.M."/>
            <person name="Meinhardt L.W."/>
            <person name="Bailey B.A."/>
        </authorList>
    </citation>
    <scope>NUCLEOTIDE SEQUENCE [LARGE SCALE GENOMIC DNA]</scope>
    <source>
        <strain evidence="4">zdho120</strain>
    </source>
</reference>
<feature type="compositionally biased region" description="Low complexity" evidence="1">
    <location>
        <begin position="1"/>
        <end position="45"/>
    </location>
</feature>
<feature type="compositionally biased region" description="Low complexity" evidence="1">
    <location>
        <begin position="62"/>
        <end position="93"/>
    </location>
</feature>
<keyword evidence="2" id="KW-0812">Transmembrane</keyword>
<feature type="compositionally biased region" description="Polar residues" evidence="1">
    <location>
        <begin position="249"/>
        <end position="261"/>
    </location>
</feature>
<evidence type="ECO:0000313" key="3">
    <source>
        <dbReference type="EMBL" id="OWZ05905.1"/>
    </source>
</evidence>
<feature type="compositionally biased region" description="Polar residues" evidence="1">
    <location>
        <begin position="153"/>
        <end position="220"/>
    </location>
</feature>